<name>A0A425AZZ5_NEIME</name>
<proteinExistence type="predicted"/>
<organism evidence="2 4">
    <name type="scientific">Neisseria meningitidis</name>
    <dbReference type="NCBI Taxonomy" id="487"/>
    <lineage>
        <taxon>Bacteria</taxon>
        <taxon>Pseudomonadati</taxon>
        <taxon>Pseudomonadota</taxon>
        <taxon>Betaproteobacteria</taxon>
        <taxon>Neisseriales</taxon>
        <taxon>Neisseriaceae</taxon>
        <taxon>Neisseria</taxon>
    </lineage>
</organism>
<dbReference type="EMBL" id="NWZY01000050">
    <property type="protein sequence ID" value="RQK75936.1"/>
    <property type="molecule type" value="Genomic_DNA"/>
</dbReference>
<protein>
    <submittedName>
        <fullName evidence="2">Uncharacterized protein</fullName>
    </submittedName>
</protein>
<evidence type="ECO:0000313" key="1">
    <source>
        <dbReference type="EMBL" id="CWQ09894.1"/>
    </source>
</evidence>
<evidence type="ECO:0000313" key="4">
    <source>
        <dbReference type="Proteomes" id="UP000283666"/>
    </source>
</evidence>
<dbReference type="EMBL" id="FEVP01000032">
    <property type="protein sequence ID" value="CWQ09894.1"/>
    <property type="molecule type" value="Genomic_DNA"/>
</dbReference>
<reference evidence="1 3" key="1">
    <citation type="submission" date="2016-02" db="EMBL/GenBank/DDBJ databases">
        <authorList>
            <consortium name="Pathogen Informatics"/>
        </authorList>
    </citation>
    <scope>NUCLEOTIDE SEQUENCE [LARGE SCALE GENOMIC DNA]</scope>
    <source>
        <strain evidence="1 3">2842STDY5881269</strain>
    </source>
</reference>
<dbReference type="RefSeq" id="WP_002219353.1">
    <property type="nucleotide sequence ID" value="NZ_CP012391.1"/>
</dbReference>
<accession>A0A425AZZ5</accession>
<evidence type="ECO:0000313" key="2">
    <source>
        <dbReference type="EMBL" id="RQK75936.1"/>
    </source>
</evidence>
<dbReference type="Proteomes" id="UP000283666">
    <property type="component" value="Unassembled WGS sequence"/>
</dbReference>
<dbReference type="Proteomes" id="UP000072443">
    <property type="component" value="Unassembled WGS sequence"/>
</dbReference>
<dbReference type="AlphaFoldDB" id="A0A425AZZ5"/>
<gene>
    <name evidence="2" type="ORF">COH52_12240</name>
    <name evidence="1" type="ORF">ERS514591_01891</name>
</gene>
<sequence length="352" mass="40235">MKNKLTLRYFKITRCGYWSGSSKEPNHYEDLLKTLTHLETYVKGKTIEETGISRDDKEPSTFLLDICKKNGLWLLAFWNPAAESSSDEIVSLNMKSKLGQVDSSPVTAGNGKTFGFVSYFLIWPEHNFYSTILSPNATLAGRTEFEEYMLNFLWIDPNFIEKTTYEETSTDGIIHTMERTNFKLPLKINGTPVPRFAGKLAKSPSEKEYVISNYDQVTQVHNQCTVKVTSGQSSSGILKKMLPSFFGSTELFAPLKTIRVNHSVSAAFENKSNLKDWIEDWEKNSFDLDKDDCGFKLKNDDKIYWIRGNVIKCELDVNLHKENGIYPAAKILDIIDQRKDYVLNEFKLSDDS</sequence>
<dbReference type="OMA" id="THIVRRE"/>
<reference evidence="2 4" key="2">
    <citation type="submission" date="2017-09" db="EMBL/GenBank/DDBJ databases">
        <title>Phenotypic and genotypic characterization of Colombian isolates of Neisseria meningitidis recovered from invasive disease.</title>
        <authorList>
            <person name="Duarte C."/>
            <person name="Gabastou J.M."/>
            <person name="Moreno J."/>
        </authorList>
    </citation>
    <scope>NUCLEOTIDE SEQUENCE [LARGE SCALE GENOMIC DNA]</scope>
    <source>
        <strain evidence="2 4">INS-Nm1012</strain>
    </source>
</reference>
<evidence type="ECO:0000313" key="3">
    <source>
        <dbReference type="Proteomes" id="UP000072443"/>
    </source>
</evidence>
<comment type="caution">
    <text evidence="2">The sequence shown here is derived from an EMBL/GenBank/DDBJ whole genome shotgun (WGS) entry which is preliminary data.</text>
</comment>